<protein>
    <submittedName>
        <fullName evidence="2">Uncharacterized protein</fullName>
    </submittedName>
</protein>
<dbReference type="AlphaFoldDB" id="A0A8S0V2E7"/>
<dbReference type="EMBL" id="CACTIH010009107">
    <property type="protein sequence ID" value="CAA3024392.1"/>
    <property type="molecule type" value="Genomic_DNA"/>
</dbReference>
<dbReference type="Gramene" id="OE9A011984T1">
    <property type="protein sequence ID" value="OE9A011984C1"/>
    <property type="gene ID" value="OE9A011984"/>
</dbReference>
<feature type="compositionally biased region" description="Gly residues" evidence="1">
    <location>
        <begin position="33"/>
        <end position="49"/>
    </location>
</feature>
<organism evidence="2 3">
    <name type="scientific">Olea europaea subsp. europaea</name>
    <dbReference type="NCBI Taxonomy" id="158383"/>
    <lineage>
        <taxon>Eukaryota</taxon>
        <taxon>Viridiplantae</taxon>
        <taxon>Streptophyta</taxon>
        <taxon>Embryophyta</taxon>
        <taxon>Tracheophyta</taxon>
        <taxon>Spermatophyta</taxon>
        <taxon>Magnoliopsida</taxon>
        <taxon>eudicotyledons</taxon>
        <taxon>Gunneridae</taxon>
        <taxon>Pentapetalae</taxon>
        <taxon>asterids</taxon>
        <taxon>lamiids</taxon>
        <taxon>Lamiales</taxon>
        <taxon>Oleaceae</taxon>
        <taxon>Oleeae</taxon>
        <taxon>Olea</taxon>
    </lineage>
</organism>
<reference evidence="2 3" key="1">
    <citation type="submission" date="2019-12" db="EMBL/GenBank/DDBJ databases">
        <authorList>
            <person name="Alioto T."/>
            <person name="Alioto T."/>
            <person name="Gomez Garrido J."/>
        </authorList>
    </citation>
    <scope>NUCLEOTIDE SEQUENCE [LARGE SCALE GENOMIC DNA]</scope>
</reference>
<dbReference type="Proteomes" id="UP000594638">
    <property type="component" value="Unassembled WGS sequence"/>
</dbReference>
<comment type="caution">
    <text evidence="2">The sequence shown here is derived from an EMBL/GenBank/DDBJ whole genome shotgun (WGS) entry which is preliminary data.</text>
</comment>
<accession>A0A8S0V2E7</accession>
<name>A0A8S0V2E7_OLEEU</name>
<evidence type="ECO:0000313" key="2">
    <source>
        <dbReference type="EMBL" id="CAA3024392.1"/>
    </source>
</evidence>
<feature type="region of interest" description="Disordered" evidence="1">
    <location>
        <begin position="25"/>
        <end position="49"/>
    </location>
</feature>
<evidence type="ECO:0000313" key="3">
    <source>
        <dbReference type="Proteomes" id="UP000594638"/>
    </source>
</evidence>
<proteinExistence type="predicted"/>
<keyword evidence="3" id="KW-1185">Reference proteome</keyword>
<sequence>MVSGCLVKLRSDSDNGAGVGRVVESCGSVGDETTGGGGTVDGSANGGDGNAGGWDGLAIGFGRGRGGGTQDGRLVELESI</sequence>
<evidence type="ECO:0000256" key="1">
    <source>
        <dbReference type="SAM" id="MobiDB-lite"/>
    </source>
</evidence>
<gene>
    <name evidence="2" type="ORF">OLEA9_A011984</name>
</gene>